<dbReference type="InterPro" id="IPR006976">
    <property type="entry name" value="VanZ-like"/>
</dbReference>
<dbReference type="Pfam" id="PF04892">
    <property type="entry name" value="VanZ"/>
    <property type="match status" value="1"/>
</dbReference>
<feature type="transmembrane region" description="Helical" evidence="1">
    <location>
        <begin position="65"/>
        <end position="85"/>
    </location>
</feature>
<keyword evidence="1" id="KW-0812">Transmembrane</keyword>
<gene>
    <name evidence="3" type="ORF">RF819_02470</name>
</gene>
<keyword evidence="1" id="KW-0472">Membrane</keyword>
<keyword evidence="1" id="KW-1133">Transmembrane helix</keyword>
<protein>
    <recommendedName>
        <fullName evidence="2">VanZ-like domain-containing protein</fullName>
    </recommendedName>
</protein>
<comment type="caution">
    <text evidence="3">The sequence shown here is derived from an EMBL/GenBank/DDBJ whole genome shotgun (WGS) entry which is preliminary data.</text>
</comment>
<dbReference type="AlphaFoldDB" id="A0A1T1AY03"/>
<dbReference type="RefSeq" id="WP_078366732.1">
    <property type="nucleotide sequence ID" value="NZ_MTJN01000002.1"/>
</dbReference>
<name>A0A1T1AY03_RHOFE</name>
<accession>A0A1T1AY03</accession>
<evidence type="ECO:0000313" key="3">
    <source>
        <dbReference type="EMBL" id="OOV08855.1"/>
    </source>
</evidence>
<evidence type="ECO:0000259" key="2">
    <source>
        <dbReference type="Pfam" id="PF04892"/>
    </source>
</evidence>
<keyword evidence="4" id="KW-1185">Reference proteome</keyword>
<feature type="transmembrane region" description="Helical" evidence="1">
    <location>
        <begin position="42"/>
        <end position="58"/>
    </location>
</feature>
<reference evidence="3 4" key="1">
    <citation type="submission" date="2017-01" db="EMBL/GenBank/DDBJ databases">
        <title>Genome sequencing of Rhodoferax fermentans JCM 7819.</title>
        <authorList>
            <person name="Kim Y.J."/>
            <person name="Farh M.E.-A."/>
            <person name="Yang D.-C."/>
        </authorList>
    </citation>
    <scope>NUCLEOTIDE SEQUENCE [LARGE SCALE GENOMIC DNA]</scope>
    <source>
        <strain evidence="3 4">JCM 7819</strain>
    </source>
</reference>
<sequence>MATSLFWKTSFWALVLTTLWLSLVPSEQVPSAFHFWDKAQHALGFTGLTFLGLMAYPGRLPRVMLGLALFGAGIEVVQGLTGWRQGDWQDWIADCAGLVIGYSVWRIGRLLVRNLT</sequence>
<dbReference type="OrthoDB" id="5568182at2"/>
<organism evidence="3 4">
    <name type="scientific">Rhodoferax fermentans</name>
    <dbReference type="NCBI Taxonomy" id="28066"/>
    <lineage>
        <taxon>Bacteria</taxon>
        <taxon>Pseudomonadati</taxon>
        <taxon>Pseudomonadota</taxon>
        <taxon>Betaproteobacteria</taxon>
        <taxon>Burkholderiales</taxon>
        <taxon>Comamonadaceae</taxon>
        <taxon>Rhodoferax</taxon>
    </lineage>
</organism>
<evidence type="ECO:0000256" key="1">
    <source>
        <dbReference type="SAM" id="Phobius"/>
    </source>
</evidence>
<feature type="domain" description="VanZ-like" evidence="2">
    <location>
        <begin position="22"/>
        <end position="107"/>
    </location>
</feature>
<proteinExistence type="predicted"/>
<dbReference type="EMBL" id="MTJN01000002">
    <property type="protein sequence ID" value="OOV08855.1"/>
    <property type="molecule type" value="Genomic_DNA"/>
</dbReference>
<dbReference type="Proteomes" id="UP000190750">
    <property type="component" value="Unassembled WGS sequence"/>
</dbReference>
<evidence type="ECO:0000313" key="4">
    <source>
        <dbReference type="Proteomes" id="UP000190750"/>
    </source>
</evidence>